<protein>
    <submittedName>
        <fullName evidence="1">Uncharacterized protein</fullName>
    </submittedName>
</protein>
<sequence>MIRLLCVDFFLDMKVGYSWYFF</sequence>
<accession>A0A0A9GU28</accession>
<organism evidence="1">
    <name type="scientific">Arundo donax</name>
    <name type="common">Giant reed</name>
    <name type="synonym">Donax arundinaceus</name>
    <dbReference type="NCBI Taxonomy" id="35708"/>
    <lineage>
        <taxon>Eukaryota</taxon>
        <taxon>Viridiplantae</taxon>
        <taxon>Streptophyta</taxon>
        <taxon>Embryophyta</taxon>
        <taxon>Tracheophyta</taxon>
        <taxon>Spermatophyta</taxon>
        <taxon>Magnoliopsida</taxon>
        <taxon>Liliopsida</taxon>
        <taxon>Poales</taxon>
        <taxon>Poaceae</taxon>
        <taxon>PACMAD clade</taxon>
        <taxon>Arundinoideae</taxon>
        <taxon>Arundineae</taxon>
        <taxon>Arundo</taxon>
    </lineage>
</organism>
<reference evidence="1" key="2">
    <citation type="journal article" date="2015" name="Data Brief">
        <title>Shoot transcriptome of the giant reed, Arundo donax.</title>
        <authorList>
            <person name="Barrero R.A."/>
            <person name="Guerrero F.D."/>
            <person name="Moolhuijzen P."/>
            <person name="Goolsby J.A."/>
            <person name="Tidwell J."/>
            <person name="Bellgard S.E."/>
            <person name="Bellgard M.I."/>
        </authorList>
    </citation>
    <scope>NUCLEOTIDE SEQUENCE</scope>
    <source>
        <tissue evidence="1">Shoot tissue taken approximately 20 cm above the soil surface</tissue>
    </source>
</reference>
<dbReference type="EMBL" id="GBRH01169361">
    <property type="protein sequence ID" value="JAE28535.1"/>
    <property type="molecule type" value="Transcribed_RNA"/>
</dbReference>
<reference evidence="1" key="1">
    <citation type="submission" date="2014-09" db="EMBL/GenBank/DDBJ databases">
        <authorList>
            <person name="Magalhaes I.L.F."/>
            <person name="Oliveira U."/>
            <person name="Santos F.R."/>
            <person name="Vidigal T.H.D.A."/>
            <person name="Brescovit A.D."/>
            <person name="Santos A.J."/>
        </authorList>
    </citation>
    <scope>NUCLEOTIDE SEQUENCE</scope>
    <source>
        <tissue evidence="1">Shoot tissue taken approximately 20 cm above the soil surface</tissue>
    </source>
</reference>
<evidence type="ECO:0000313" key="1">
    <source>
        <dbReference type="EMBL" id="JAE28535.1"/>
    </source>
</evidence>
<name>A0A0A9GU28_ARUDO</name>
<proteinExistence type="predicted"/>
<dbReference type="AlphaFoldDB" id="A0A0A9GU28"/>